<evidence type="ECO:0000313" key="2">
    <source>
        <dbReference type="EMBL" id="QDI70259.1"/>
    </source>
</evidence>
<dbReference type="AlphaFoldDB" id="A0A514JSC2"/>
<name>A0A514JSC2_9ACTN</name>
<gene>
    <name evidence="2" type="ORF">CD934_17315</name>
</gene>
<dbReference type="RefSeq" id="WP_142232494.1">
    <property type="nucleotide sequence ID" value="NZ_CP022310.1"/>
</dbReference>
<dbReference type="KEGG" id="sast:CD934_17315"/>
<dbReference type="EMBL" id="CP022310">
    <property type="protein sequence ID" value="QDI70259.1"/>
    <property type="molecule type" value="Genomic_DNA"/>
</dbReference>
<accession>A0A514JSC2</accession>
<dbReference type="Pfam" id="PF04149">
    <property type="entry name" value="DUF397"/>
    <property type="match status" value="1"/>
</dbReference>
<organism evidence="2 3">
    <name type="scientific">Streptomyces calvus</name>
    <dbReference type="NCBI Taxonomy" id="67282"/>
    <lineage>
        <taxon>Bacteria</taxon>
        <taxon>Bacillati</taxon>
        <taxon>Actinomycetota</taxon>
        <taxon>Actinomycetes</taxon>
        <taxon>Kitasatosporales</taxon>
        <taxon>Streptomycetaceae</taxon>
        <taxon>Streptomyces</taxon>
    </lineage>
</organism>
<feature type="domain" description="DUF397" evidence="1">
    <location>
        <begin position="13"/>
        <end position="62"/>
    </location>
</feature>
<reference evidence="2 3" key="1">
    <citation type="submission" date="2017-07" db="EMBL/GenBank/DDBJ databases">
        <title>The Complete Genome of Streptomyces asterosporus-ZSY.</title>
        <authorList>
            <person name="Zhang S."/>
        </authorList>
    </citation>
    <scope>NUCLEOTIDE SEQUENCE [LARGE SCALE GENOMIC DNA]</scope>
    <source>
        <strain evidence="2 3">DSM 41452</strain>
    </source>
</reference>
<evidence type="ECO:0000259" key="1">
    <source>
        <dbReference type="Pfam" id="PF04149"/>
    </source>
</evidence>
<evidence type="ECO:0000313" key="3">
    <source>
        <dbReference type="Proteomes" id="UP000316215"/>
    </source>
</evidence>
<keyword evidence="3" id="KW-1185">Reference proteome</keyword>
<dbReference type="InterPro" id="IPR007278">
    <property type="entry name" value="DUF397"/>
</dbReference>
<dbReference type="Proteomes" id="UP000316215">
    <property type="component" value="Chromosome"/>
</dbReference>
<proteinExistence type="predicted"/>
<protein>
    <submittedName>
        <fullName evidence="2">DUF397 domain-containing protein</fullName>
    </submittedName>
</protein>
<sequence>MTLKPSDGADSKLEWIKSSYSSDDGPSCVEVATTPAIIHVRDSKIPDGHRLALTPTTWAAFLPYASER</sequence>